<dbReference type="InterPro" id="IPR001132">
    <property type="entry name" value="SMAD_dom_Dwarfin-type"/>
</dbReference>
<feature type="compositionally biased region" description="Polar residues" evidence="1">
    <location>
        <begin position="636"/>
        <end position="656"/>
    </location>
</feature>
<feature type="compositionally biased region" description="Basic and acidic residues" evidence="1">
    <location>
        <begin position="705"/>
        <end position="736"/>
    </location>
</feature>
<dbReference type="PANTHER" id="PTHR22742:SF2">
    <property type="entry name" value="EXPANSION, ISOFORM A-RELATED"/>
    <property type="match status" value="1"/>
</dbReference>
<sequence length="1300" mass="145191">MSQIQNVESGSTGLARGLTVLQSQRLSRAGLVYGSSFSRGSILDAAVRRQLAESNDMWYDIERFQLDHLNEVLVKLNDRSLDDEIWGKIVVMERGKRIAKAYLRKTTIIVDGGDEEFDGKTLGFNYFSNPYRDEYTEELRSKIGDGVILKIDNQGNIKAMARGSTPVFVQGWRDAKSACIPDKVVRMHGKLTTKSPTCTNDDDRIFKVFDMRRFKQAVERDPYETDNDAKNLLLKTCVRLALVKDGGGNDPMKTPCWFMVINLVALDMLKTKLPSVCVSAVLTSVNSGMVEKNRLSRILSQTSLVPPSELYSNPALTQLLAAAVQQANSQYGTMSTSLSAASLPAALNVEQIAKLANSLSLATNNANVSAIAQALNPTGGKRPQRRQDYIKSSRAFSDSEDDISEAEPKSVSNQHTPRAYSGSTTGSSSGISGIGMRKERHKPRSAAKSMDVVSERKRSEEESAKSNKENNKGYSKSNRPRLSEAIFENPNPKNSNLNETSLPKTWKSCASTTSDYDSNREVFDSGSWSSQSRVSSANSQDEHRISSPSVLSETGNSNLLAKTANKQQNINVPSMNEAKQVEEKTHEQSAIPSNTDCYNRCCYNQPTNTNAYNNNRYPTKLNTDSRPHAKPRRSTLPRQNTSPLSIRISHPQTNNDIRSHWDHQRRHSELEPTSVKSSSFEKRRPVSSGTTVIASRNTTIGRANTLREHLHGREQPSELHQQREPRKQLDLVESTEHQQSALTSPTQQSSAPPTAVCLPMQRSQSPAQEIHQESITSNSRITEKPRAASNTDSPNKEVGKRGDQLSFGTRAPPSLENEAYQEHLSLQRNHRYRQNCRIQRGASGGLSIYEEPYARTNRAQSPTQYMDSPEDHQSTELSMRLRARRARQLQQEQEALLYHEQQQYRRKPSSTPSQECTTPLSSGTTTKTRGPHPTAESERDHGLYGRASVGSTDDSRNRVQQRIIVFEQKQLRDQKNVHSAEAVSIQGGTPTSVATSPTTTFTNGWDKPKMENHSINAGHASQPASQFGRHVAPNNESQQHREPLLSPKHDAPSPPPQPAARNSELAAQAAAAAIWRRRRHGPWDQFLARAQAGLPNYPTDQQSMESTYGYQPTWNRTENLPCNNTIEVEPPQYESRCQKPHFGTAYDATGATHLEIDDQGTIRRRAAAFFQQQQQQQPKAHARIPSSVPNTGSVRSLRDYYTELQARRQQSPPFQQPHETHHPQLSSSLMQTQNSSTCHFQGNQSYCTNNSPYQRSNGPKFAEVVGNARLHSSKIREHIYEAPPTPPIRHSSIPNRMTYS</sequence>
<dbReference type="FunFam" id="2.60.200.10:FF:000006">
    <property type="entry name" value="Expansion, isoform A"/>
    <property type="match status" value="1"/>
</dbReference>
<feature type="compositionally biased region" description="Basic and acidic residues" evidence="1">
    <location>
        <begin position="453"/>
        <end position="471"/>
    </location>
</feature>
<feature type="region of interest" description="Disordered" evidence="1">
    <location>
        <begin position="393"/>
        <end position="555"/>
    </location>
</feature>
<dbReference type="SMART" id="SM00524">
    <property type="entry name" value="DWB"/>
    <property type="match status" value="1"/>
</dbReference>
<feature type="region of interest" description="Disordered" evidence="1">
    <location>
        <begin position="1281"/>
        <end position="1300"/>
    </location>
</feature>
<dbReference type="Pfam" id="PF03166">
    <property type="entry name" value="MH2"/>
    <property type="match status" value="1"/>
</dbReference>
<dbReference type="WBParaSite" id="ACRNAN_scaffold723.g32869.t1">
    <property type="protein sequence ID" value="ACRNAN_scaffold723.g32869.t1"/>
    <property type="gene ID" value="ACRNAN_scaffold723.g32869"/>
</dbReference>
<dbReference type="InterPro" id="IPR017855">
    <property type="entry name" value="SMAD-like_dom_sf"/>
</dbReference>
<dbReference type="GO" id="GO:0050793">
    <property type="term" value="P:regulation of developmental process"/>
    <property type="evidence" value="ECO:0007669"/>
    <property type="project" value="UniProtKB-ARBA"/>
</dbReference>
<dbReference type="GO" id="GO:0051239">
    <property type="term" value="P:regulation of multicellular organismal process"/>
    <property type="evidence" value="ECO:0007669"/>
    <property type="project" value="UniProtKB-ARBA"/>
</dbReference>
<feature type="compositionally biased region" description="Low complexity" evidence="1">
    <location>
        <begin position="525"/>
        <end position="539"/>
    </location>
</feature>
<dbReference type="SUPFAM" id="SSF49879">
    <property type="entry name" value="SMAD/FHA domain"/>
    <property type="match status" value="1"/>
</dbReference>
<dbReference type="PROSITE" id="PS51076">
    <property type="entry name" value="MH2"/>
    <property type="match status" value="1"/>
</dbReference>
<feature type="region of interest" description="Disordered" evidence="1">
    <location>
        <begin position="900"/>
        <end position="956"/>
    </location>
</feature>
<feature type="compositionally biased region" description="Polar residues" evidence="1">
    <location>
        <begin position="491"/>
        <end position="516"/>
    </location>
</feature>
<feature type="region of interest" description="Disordered" evidence="1">
    <location>
        <begin position="1172"/>
        <end position="1194"/>
    </location>
</feature>
<organism evidence="3 4">
    <name type="scientific">Acrobeloides nanus</name>
    <dbReference type="NCBI Taxonomy" id="290746"/>
    <lineage>
        <taxon>Eukaryota</taxon>
        <taxon>Metazoa</taxon>
        <taxon>Ecdysozoa</taxon>
        <taxon>Nematoda</taxon>
        <taxon>Chromadorea</taxon>
        <taxon>Rhabditida</taxon>
        <taxon>Tylenchina</taxon>
        <taxon>Cephalobomorpha</taxon>
        <taxon>Cephaloboidea</taxon>
        <taxon>Cephalobidae</taxon>
        <taxon>Acrobeloides</taxon>
    </lineage>
</organism>
<name>A0A914ECE6_9BILA</name>
<feature type="compositionally biased region" description="Polar residues" evidence="1">
    <location>
        <begin position="737"/>
        <end position="752"/>
    </location>
</feature>
<evidence type="ECO:0000256" key="1">
    <source>
        <dbReference type="SAM" id="MobiDB-lite"/>
    </source>
</evidence>
<feature type="compositionally biased region" description="Basic and acidic residues" evidence="1">
    <location>
        <begin position="657"/>
        <end position="670"/>
    </location>
</feature>
<evidence type="ECO:0000259" key="2">
    <source>
        <dbReference type="PROSITE" id="PS51076"/>
    </source>
</evidence>
<feature type="compositionally biased region" description="Low complexity" evidence="1">
    <location>
        <begin position="917"/>
        <end position="928"/>
    </location>
</feature>
<feature type="compositionally biased region" description="Low complexity" evidence="1">
    <location>
        <begin position="421"/>
        <end position="435"/>
    </location>
</feature>
<evidence type="ECO:0000313" key="3">
    <source>
        <dbReference type="Proteomes" id="UP000887540"/>
    </source>
</evidence>
<dbReference type="PANTHER" id="PTHR22742">
    <property type="entry name" value="EXPANSION, ISOFORM A-RELATED"/>
    <property type="match status" value="1"/>
</dbReference>
<feature type="compositionally biased region" description="Polar residues" evidence="1">
    <location>
        <begin position="687"/>
        <end position="702"/>
    </location>
</feature>
<evidence type="ECO:0000313" key="4">
    <source>
        <dbReference type="WBParaSite" id="ACRNAN_scaffold723.g32869.t1"/>
    </source>
</evidence>
<feature type="region of interest" description="Disordered" evidence="1">
    <location>
        <begin position="972"/>
        <end position="1067"/>
    </location>
</feature>
<protein>
    <submittedName>
        <fullName evidence="4">MH2 domain-containing protein</fullName>
    </submittedName>
</protein>
<feature type="compositionally biased region" description="Basic and acidic residues" evidence="1">
    <location>
        <begin position="1038"/>
        <end position="1051"/>
    </location>
</feature>
<accession>A0A914ECE6</accession>
<dbReference type="Gene3D" id="2.60.200.10">
    <property type="match status" value="1"/>
</dbReference>
<proteinExistence type="predicted"/>
<dbReference type="InterPro" id="IPR008984">
    <property type="entry name" value="SMAD_FHA_dom_sf"/>
</dbReference>
<feature type="region of interest" description="Disordered" evidence="1">
    <location>
        <begin position="608"/>
        <end position="815"/>
    </location>
</feature>
<dbReference type="GO" id="GO:0009791">
    <property type="term" value="P:post-embryonic development"/>
    <property type="evidence" value="ECO:0007669"/>
    <property type="project" value="UniProtKB-ARBA"/>
</dbReference>
<feature type="compositionally biased region" description="Low complexity" evidence="1">
    <location>
        <begin position="608"/>
        <end position="619"/>
    </location>
</feature>
<feature type="region of interest" description="Disordered" evidence="1">
    <location>
        <begin position="1206"/>
        <end position="1226"/>
    </location>
</feature>
<feature type="compositionally biased region" description="Basic and acidic residues" evidence="1">
    <location>
        <begin position="794"/>
        <end position="803"/>
    </location>
</feature>
<feature type="compositionally biased region" description="Low complexity" evidence="1">
    <location>
        <begin position="989"/>
        <end position="1002"/>
    </location>
</feature>
<feature type="compositionally biased region" description="Polar residues" evidence="1">
    <location>
        <begin position="761"/>
        <end position="780"/>
    </location>
</feature>
<feature type="compositionally biased region" description="Polar residues" evidence="1">
    <location>
        <begin position="546"/>
        <end position="555"/>
    </location>
</feature>
<feature type="domain" description="MH2" evidence="2">
    <location>
        <begin position="86"/>
        <end position="286"/>
    </location>
</feature>
<keyword evidence="3" id="KW-1185">Reference proteome</keyword>
<reference evidence="4" key="1">
    <citation type="submission" date="2022-11" db="UniProtKB">
        <authorList>
            <consortium name="WormBaseParasite"/>
        </authorList>
    </citation>
    <scope>IDENTIFICATION</scope>
</reference>
<dbReference type="GO" id="GO:0006355">
    <property type="term" value="P:regulation of DNA-templated transcription"/>
    <property type="evidence" value="ECO:0007669"/>
    <property type="project" value="InterPro"/>
</dbReference>
<dbReference type="Proteomes" id="UP000887540">
    <property type="component" value="Unplaced"/>
</dbReference>